<dbReference type="SMART" id="SM01008">
    <property type="entry name" value="Ald_Xan_dh_C"/>
    <property type="match status" value="1"/>
</dbReference>
<dbReference type="InterPro" id="IPR036856">
    <property type="entry name" value="Ald_Oxase/Xan_DH_a/b_sf"/>
</dbReference>
<dbReference type="SUPFAM" id="SSF56003">
    <property type="entry name" value="Molybdenum cofactor-binding domain"/>
    <property type="match status" value="1"/>
</dbReference>
<dbReference type="Gene3D" id="3.30.365.10">
    <property type="entry name" value="Aldehyde oxidase/xanthine dehydrogenase, molybdopterin binding domain"/>
    <property type="match status" value="4"/>
</dbReference>
<dbReference type="InterPro" id="IPR016208">
    <property type="entry name" value="Ald_Oxase/xanthine_DH-like"/>
</dbReference>
<dbReference type="GO" id="GO:0005506">
    <property type="term" value="F:iron ion binding"/>
    <property type="evidence" value="ECO:0007669"/>
    <property type="project" value="InterPro"/>
</dbReference>
<dbReference type="EMBL" id="QXIX01000011">
    <property type="protein sequence ID" value="RIE15326.1"/>
    <property type="molecule type" value="Genomic_DNA"/>
</dbReference>
<comment type="caution">
    <text evidence="2">The sequence shown here is derived from an EMBL/GenBank/DDBJ whole genome shotgun (WGS) entry which is preliminary data.</text>
</comment>
<keyword evidence="4" id="KW-1185">Reference proteome</keyword>
<dbReference type="InterPro" id="IPR008274">
    <property type="entry name" value="AldOxase/xan_DH_MoCoBD1"/>
</dbReference>
<dbReference type="InterPro" id="IPR046867">
    <property type="entry name" value="AldOxase/xan_DH_MoCoBD2"/>
</dbReference>
<dbReference type="SUPFAM" id="SSF54665">
    <property type="entry name" value="CO dehydrogenase molybdoprotein N-domain-like"/>
    <property type="match status" value="1"/>
</dbReference>
<dbReference type="AlphaFoldDB" id="A0A398DIA1"/>
<dbReference type="InterPro" id="IPR037165">
    <property type="entry name" value="AldOxase/xan_DH_Mopterin-bd_sf"/>
</dbReference>
<accession>A0A398DIA1</accession>
<feature type="domain" description="Aldehyde oxidase/xanthine dehydrogenase a/b hammerhead" evidence="1">
    <location>
        <begin position="19"/>
        <end position="125"/>
    </location>
</feature>
<organism evidence="2 5">
    <name type="scientific">Candidatus Cryosericum hinesii</name>
    <dbReference type="NCBI Taxonomy" id="2290915"/>
    <lineage>
        <taxon>Bacteria</taxon>
        <taxon>Pseudomonadati</taxon>
        <taxon>Caldisericota/Cryosericota group</taxon>
        <taxon>Candidatus Cryosericota</taxon>
        <taxon>Candidatus Cryosericia</taxon>
        <taxon>Candidatus Cryosericales</taxon>
        <taxon>Candidatus Cryosericaceae</taxon>
        <taxon>Candidatus Cryosericum</taxon>
    </lineage>
</organism>
<evidence type="ECO:0000313" key="5">
    <source>
        <dbReference type="Proteomes" id="UP000266042"/>
    </source>
</evidence>
<dbReference type="PANTHER" id="PTHR11908">
    <property type="entry name" value="XANTHINE DEHYDROGENASE"/>
    <property type="match status" value="1"/>
</dbReference>
<name>A0A398DIA1_9BACT</name>
<protein>
    <submittedName>
        <fullName evidence="2">Xanthine dehydrogenase family protein molybdopterin-binding subunit</fullName>
    </submittedName>
</protein>
<dbReference type="Gene3D" id="3.90.1170.50">
    <property type="entry name" value="Aldehyde oxidase/xanthine dehydrogenase, a/b hammerhead"/>
    <property type="match status" value="1"/>
</dbReference>
<evidence type="ECO:0000313" key="4">
    <source>
        <dbReference type="Proteomes" id="UP000265724"/>
    </source>
</evidence>
<dbReference type="RefSeq" id="WP_119086804.1">
    <property type="nucleotide sequence ID" value="NZ_QXIV01000003.1"/>
</dbReference>
<dbReference type="Proteomes" id="UP000265724">
    <property type="component" value="Unassembled WGS sequence"/>
</dbReference>
<dbReference type="GO" id="GO:0016491">
    <property type="term" value="F:oxidoreductase activity"/>
    <property type="evidence" value="ECO:0007669"/>
    <property type="project" value="InterPro"/>
</dbReference>
<gene>
    <name evidence="3" type="ORF">SMC2_01345</name>
    <name evidence="2" type="ORF">SMC3_00970</name>
</gene>
<dbReference type="Proteomes" id="UP000266042">
    <property type="component" value="Unassembled WGS sequence"/>
</dbReference>
<sequence>MDDIHFEQIARVDAQGKACGTTAYMSDLSFPGMLYAWFVRSKYPHALVKSVDISKAMALDGVVTVLTAADVTGFNGFGIVNPDMPVICGDKVRYMGDTVALVAATTERIAEQAAALVEVEYEVLPVVDDPIEALKPDAPKVHDKGNVCLHTLITKGDVEQGLREADVVIEHEYRTPRQAHTALETESGVAVPEADGSLSMYAGSQYAFRDQLQLARILGINPRMIRVYSNPVGGGFGGKDELTIQGGIALLAMKTGKPVKVVLSREESLVSGWKRHPFIVRTRTGFKSDGTMLANDVTCYEDKGAYSSLGGPILNLALEHASSLYRVPNTRHEGWAVFTNNGICGAFRGFGVPQVLFALESNMDEAAEKLGLDPVTIRRKNVLYQGEVSPIGHTLRTGVSMDLVLDAVEKSDLWQHREEYKKTDKPWLRRGVALSLAPQGAGLGVGIPDYGGAYIDLDRDGNFTLRIGLVEYGQGTHTGFTQMAAGLLHVDPSRVRIVAGQTEGSVDAGPATASRSMYTASNAIAAAFHDLGVKVAGALDAKYHTGADAVCEAKDGGMTTPAGFRTYEELAQEFSQESPLRGEGYFVWPTADREIPGAAGLPHWIYSFAAQAALVEVNTLTGETHLLKVATALDTGRTVNLQQVEGQIDGGVAQGEGFALFEDTLIAKGQVRTKNLSTYIIPTVQDVPEHEYIILENPEGTSALGVRGIGEVVMVPVIPAVALAIHDATGVWVRQLPATPERVYRLLHPDVQ</sequence>
<reference evidence="4 5" key="1">
    <citation type="submission" date="2018-09" db="EMBL/GenBank/DDBJ databases">
        <title>Discovery and Ecogenomic Context for Candidatus Cryosericales, a Global Caldiserica Order Active in Thawing Permafrost.</title>
        <authorList>
            <person name="Martinez M.A."/>
            <person name="Woodcroft B.J."/>
            <person name="Ignacio Espinoza J.C."/>
            <person name="Zayed A."/>
            <person name="Singleton C.M."/>
            <person name="Boyd J."/>
            <person name="Li Y.-F."/>
            <person name="Purvine S."/>
            <person name="Maughan H."/>
            <person name="Hodgkins S.B."/>
            <person name="Anderson D."/>
            <person name="Sederholm M."/>
            <person name="Temperton B."/>
            <person name="Saleska S.R."/>
            <person name="Tyson G.W."/>
            <person name="Rich V.I."/>
        </authorList>
    </citation>
    <scope>NUCLEOTIDE SEQUENCE [LARGE SCALE GENOMIC DNA]</scope>
    <source>
        <strain evidence="3 4">SMC2</strain>
        <strain evidence="2 5">SMC3</strain>
    </source>
</reference>
<evidence type="ECO:0000313" key="3">
    <source>
        <dbReference type="EMBL" id="RIE15326.1"/>
    </source>
</evidence>
<dbReference type="Pfam" id="PF20256">
    <property type="entry name" value="MoCoBD_2"/>
    <property type="match status" value="1"/>
</dbReference>
<dbReference type="Pfam" id="PF02738">
    <property type="entry name" value="MoCoBD_1"/>
    <property type="match status" value="1"/>
</dbReference>
<evidence type="ECO:0000259" key="1">
    <source>
        <dbReference type="SMART" id="SM01008"/>
    </source>
</evidence>
<dbReference type="Pfam" id="PF01315">
    <property type="entry name" value="Ald_Xan_dh_C"/>
    <property type="match status" value="1"/>
</dbReference>
<proteinExistence type="predicted"/>
<dbReference type="EMBL" id="QXIW01000005">
    <property type="protein sequence ID" value="RIE14885.1"/>
    <property type="molecule type" value="Genomic_DNA"/>
</dbReference>
<dbReference type="PANTHER" id="PTHR11908:SF157">
    <property type="entry name" value="XANTHINE DEHYDROGENASE SUBUNIT D-RELATED"/>
    <property type="match status" value="1"/>
</dbReference>
<dbReference type="InterPro" id="IPR000674">
    <property type="entry name" value="Ald_Oxase/Xan_DH_a/b"/>
</dbReference>
<evidence type="ECO:0000313" key="2">
    <source>
        <dbReference type="EMBL" id="RIE14885.1"/>
    </source>
</evidence>